<evidence type="ECO:0000313" key="2">
    <source>
        <dbReference type="Proteomes" id="UP001596514"/>
    </source>
</evidence>
<proteinExistence type="predicted"/>
<dbReference type="EMBL" id="JBHTEE010000001">
    <property type="protein sequence ID" value="MFC7603727.1"/>
    <property type="molecule type" value="Genomic_DNA"/>
</dbReference>
<reference evidence="2" key="1">
    <citation type="journal article" date="2019" name="Int. J. Syst. Evol. Microbiol.">
        <title>The Global Catalogue of Microorganisms (GCM) 10K type strain sequencing project: providing services to taxonomists for standard genome sequencing and annotation.</title>
        <authorList>
            <consortium name="The Broad Institute Genomics Platform"/>
            <consortium name="The Broad Institute Genome Sequencing Center for Infectious Disease"/>
            <person name="Wu L."/>
            <person name="Ma J."/>
        </authorList>
    </citation>
    <scope>NUCLEOTIDE SEQUENCE [LARGE SCALE GENOMIC DNA]</scope>
    <source>
        <strain evidence="2">JCM 10083</strain>
    </source>
</reference>
<sequence>MSWILGALVLAGGYLAACLSPDDPLGEALANVLHAEVDDVEPTITCTPPSEEKK</sequence>
<accession>A0ABW2T5P9</accession>
<dbReference type="Proteomes" id="UP001596514">
    <property type="component" value="Unassembled WGS sequence"/>
</dbReference>
<organism evidence="1 2">
    <name type="scientific">Streptosporangium amethystogenes subsp. fukuiense</name>
    <dbReference type="NCBI Taxonomy" id="698418"/>
    <lineage>
        <taxon>Bacteria</taxon>
        <taxon>Bacillati</taxon>
        <taxon>Actinomycetota</taxon>
        <taxon>Actinomycetes</taxon>
        <taxon>Streptosporangiales</taxon>
        <taxon>Streptosporangiaceae</taxon>
        <taxon>Streptosporangium</taxon>
    </lineage>
</organism>
<protein>
    <recommendedName>
        <fullName evidence="3">Secreted protein</fullName>
    </recommendedName>
</protein>
<name>A0ABW2T5P9_9ACTN</name>
<dbReference type="RefSeq" id="WP_343981844.1">
    <property type="nucleotide sequence ID" value="NZ_BAAAGK010000233.1"/>
</dbReference>
<gene>
    <name evidence="1" type="ORF">ACFQVD_26795</name>
</gene>
<comment type="caution">
    <text evidence="1">The sequence shown here is derived from an EMBL/GenBank/DDBJ whole genome shotgun (WGS) entry which is preliminary data.</text>
</comment>
<evidence type="ECO:0008006" key="3">
    <source>
        <dbReference type="Google" id="ProtNLM"/>
    </source>
</evidence>
<keyword evidence="2" id="KW-1185">Reference proteome</keyword>
<evidence type="ECO:0000313" key="1">
    <source>
        <dbReference type="EMBL" id="MFC7603727.1"/>
    </source>
</evidence>